<dbReference type="EMBL" id="MU254966">
    <property type="protein sequence ID" value="KAG9239802.1"/>
    <property type="molecule type" value="Genomic_DNA"/>
</dbReference>
<dbReference type="AlphaFoldDB" id="A0A9P8CAR8"/>
<evidence type="ECO:0000313" key="1">
    <source>
        <dbReference type="EMBL" id="KAG9239802.1"/>
    </source>
</evidence>
<dbReference type="Proteomes" id="UP000887226">
    <property type="component" value="Unassembled WGS sequence"/>
</dbReference>
<evidence type="ECO:0000313" key="2">
    <source>
        <dbReference type="Proteomes" id="UP000887226"/>
    </source>
</evidence>
<name>A0A9P8CAR8_9HELO</name>
<protein>
    <submittedName>
        <fullName evidence="1">Uncharacterized protein</fullName>
    </submittedName>
</protein>
<feature type="non-terminal residue" evidence="1">
    <location>
        <position position="1"/>
    </location>
</feature>
<accession>A0A9P8CAR8</accession>
<comment type="caution">
    <text evidence="1">The sequence shown here is derived from an EMBL/GenBank/DDBJ whole genome shotgun (WGS) entry which is preliminary data.</text>
</comment>
<dbReference type="OrthoDB" id="4139357at2759"/>
<gene>
    <name evidence="1" type="ORF">BJ878DRAFT_571598</name>
</gene>
<organism evidence="1 2">
    <name type="scientific">Calycina marina</name>
    <dbReference type="NCBI Taxonomy" id="1763456"/>
    <lineage>
        <taxon>Eukaryota</taxon>
        <taxon>Fungi</taxon>
        <taxon>Dikarya</taxon>
        <taxon>Ascomycota</taxon>
        <taxon>Pezizomycotina</taxon>
        <taxon>Leotiomycetes</taxon>
        <taxon>Helotiales</taxon>
        <taxon>Pezizellaceae</taxon>
        <taxon>Calycina</taxon>
    </lineage>
</organism>
<keyword evidence="2" id="KW-1185">Reference proteome</keyword>
<proteinExistence type="predicted"/>
<sequence>VQLFKWLYLVGEGPFPVSARQLTRVIELQCIGLATSLLGSVHGLGGAVAQSLYADILTNKLDGYLHVYVAPAVVSDGLPSS</sequence>
<reference evidence="1" key="1">
    <citation type="journal article" date="2021" name="IMA Fungus">
        <title>Genomic characterization of three marine fungi, including Emericellopsis atlantica sp. nov. with signatures of a generalist lifestyle and marine biomass degradation.</title>
        <authorList>
            <person name="Hagestad O.C."/>
            <person name="Hou L."/>
            <person name="Andersen J.H."/>
            <person name="Hansen E.H."/>
            <person name="Altermark B."/>
            <person name="Li C."/>
            <person name="Kuhnert E."/>
            <person name="Cox R.J."/>
            <person name="Crous P.W."/>
            <person name="Spatafora J.W."/>
            <person name="Lail K."/>
            <person name="Amirebrahimi M."/>
            <person name="Lipzen A."/>
            <person name="Pangilinan J."/>
            <person name="Andreopoulos W."/>
            <person name="Hayes R.D."/>
            <person name="Ng V."/>
            <person name="Grigoriev I.V."/>
            <person name="Jackson S.A."/>
            <person name="Sutton T.D.S."/>
            <person name="Dobson A.D.W."/>
            <person name="Rama T."/>
        </authorList>
    </citation>
    <scope>NUCLEOTIDE SEQUENCE</scope>
    <source>
        <strain evidence="1">TRa3180A</strain>
    </source>
</reference>